<feature type="transmembrane region" description="Helical" evidence="1">
    <location>
        <begin position="288"/>
        <end position="307"/>
    </location>
</feature>
<sequence length="314" mass="33031">MTVSEKNASTFAIRTSLGAAALFEALTVLATQDKPVRAVSPWQDDPYDAAVSLAMFAVPMLAAVVLLRLPVWRAPGGPDRAQQTARAAGAMLALVALTLVAEWAAVVAGAGHPRWDARTAALIGGLIVNSLVTGGAAALLWRGRAPRGSAARWRHDWLGDVLLLAERVPVLRRWARPEAAGWVRRHALTVFSAASAVAALAITGSQALGEHWTDPLLIAFMLAVEFTAYLTFCLLTNAVAGFVARPPRSRPRRAAETSLIAGALATHLAIAFRNALWPGPEPLTSVPAVMAFTFGAGLAAALATVLLPGGRPRR</sequence>
<dbReference type="Proteomes" id="UP001595872">
    <property type="component" value="Unassembled WGS sequence"/>
</dbReference>
<organism evidence="2 3">
    <name type="scientific">Actinomadura gamaensis</name>
    <dbReference type="NCBI Taxonomy" id="1763541"/>
    <lineage>
        <taxon>Bacteria</taxon>
        <taxon>Bacillati</taxon>
        <taxon>Actinomycetota</taxon>
        <taxon>Actinomycetes</taxon>
        <taxon>Streptosporangiales</taxon>
        <taxon>Thermomonosporaceae</taxon>
        <taxon>Actinomadura</taxon>
    </lineage>
</organism>
<feature type="transmembrane region" description="Helical" evidence="1">
    <location>
        <begin position="255"/>
        <end position="276"/>
    </location>
</feature>
<feature type="transmembrane region" description="Helical" evidence="1">
    <location>
        <begin position="50"/>
        <end position="69"/>
    </location>
</feature>
<gene>
    <name evidence="2" type="ORF">ACFPCY_08010</name>
</gene>
<evidence type="ECO:0000313" key="3">
    <source>
        <dbReference type="Proteomes" id="UP001595872"/>
    </source>
</evidence>
<feature type="transmembrane region" description="Helical" evidence="1">
    <location>
        <begin position="90"/>
        <end position="108"/>
    </location>
</feature>
<feature type="transmembrane region" description="Helical" evidence="1">
    <location>
        <begin position="182"/>
        <end position="204"/>
    </location>
</feature>
<feature type="transmembrane region" description="Helical" evidence="1">
    <location>
        <begin position="216"/>
        <end position="243"/>
    </location>
</feature>
<keyword evidence="3" id="KW-1185">Reference proteome</keyword>
<keyword evidence="1" id="KW-0812">Transmembrane</keyword>
<protein>
    <recommendedName>
        <fullName evidence="4">Integral membrane protein</fullName>
    </recommendedName>
</protein>
<dbReference type="RefSeq" id="WP_378252996.1">
    <property type="nucleotide sequence ID" value="NZ_JBHSIT010000002.1"/>
</dbReference>
<evidence type="ECO:0008006" key="4">
    <source>
        <dbReference type="Google" id="ProtNLM"/>
    </source>
</evidence>
<name>A0ABV9TUD0_9ACTN</name>
<dbReference type="EMBL" id="JBHSIT010000002">
    <property type="protein sequence ID" value="MFC4907259.1"/>
    <property type="molecule type" value="Genomic_DNA"/>
</dbReference>
<feature type="transmembrane region" description="Helical" evidence="1">
    <location>
        <begin position="12"/>
        <end position="30"/>
    </location>
</feature>
<keyword evidence="1" id="KW-0472">Membrane</keyword>
<accession>A0ABV9TUD0</accession>
<proteinExistence type="predicted"/>
<reference evidence="3" key="1">
    <citation type="journal article" date="2019" name="Int. J. Syst. Evol. Microbiol.">
        <title>The Global Catalogue of Microorganisms (GCM) 10K type strain sequencing project: providing services to taxonomists for standard genome sequencing and annotation.</title>
        <authorList>
            <consortium name="The Broad Institute Genomics Platform"/>
            <consortium name="The Broad Institute Genome Sequencing Center for Infectious Disease"/>
            <person name="Wu L."/>
            <person name="Ma J."/>
        </authorList>
    </citation>
    <scope>NUCLEOTIDE SEQUENCE [LARGE SCALE GENOMIC DNA]</scope>
    <source>
        <strain evidence="3">KLKA75</strain>
    </source>
</reference>
<evidence type="ECO:0000256" key="1">
    <source>
        <dbReference type="SAM" id="Phobius"/>
    </source>
</evidence>
<feature type="transmembrane region" description="Helical" evidence="1">
    <location>
        <begin position="120"/>
        <end position="141"/>
    </location>
</feature>
<comment type="caution">
    <text evidence="2">The sequence shown here is derived from an EMBL/GenBank/DDBJ whole genome shotgun (WGS) entry which is preliminary data.</text>
</comment>
<evidence type="ECO:0000313" key="2">
    <source>
        <dbReference type="EMBL" id="MFC4907259.1"/>
    </source>
</evidence>
<keyword evidence="1" id="KW-1133">Transmembrane helix</keyword>